<evidence type="ECO:0000313" key="2">
    <source>
        <dbReference type="Proteomes" id="UP001221558"/>
    </source>
</evidence>
<dbReference type="EMBL" id="CP117880">
    <property type="protein sequence ID" value="WDF68714.1"/>
    <property type="molecule type" value="Genomic_DNA"/>
</dbReference>
<dbReference type="Proteomes" id="UP001221558">
    <property type="component" value="Chromosome"/>
</dbReference>
<proteinExistence type="predicted"/>
<dbReference type="PROSITE" id="PS51257">
    <property type="entry name" value="PROKAR_LIPOPROTEIN"/>
    <property type="match status" value="1"/>
</dbReference>
<protein>
    <recommendedName>
        <fullName evidence="3">Lipoprotein</fullName>
    </recommendedName>
</protein>
<sequence>MIKMMSFILLTLLLSCCEGHDDKPLIKSFFSDLQRIQSIDILADTYFTHADQHNRLTDEQRDFLVTLINSLKERVKQEDVNELEIESLNNPSSFILDDRSLLKDMYTVKLGEQFICDIWIEDSKIKSFSTLNKGDKRYFMPIY</sequence>
<accession>A0ABY7WN01</accession>
<dbReference type="RefSeq" id="WP_274267445.1">
    <property type="nucleotide sequence ID" value="NZ_CP117880.1"/>
</dbReference>
<keyword evidence="2" id="KW-1185">Reference proteome</keyword>
<evidence type="ECO:0008006" key="3">
    <source>
        <dbReference type="Google" id="ProtNLM"/>
    </source>
</evidence>
<organism evidence="1 2">
    <name type="scientific">Sphingobacterium oryzagri</name>
    <dbReference type="NCBI Taxonomy" id="3025669"/>
    <lineage>
        <taxon>Bacteria</taxon>
        <taxon>Pseudomonadati</taxon>
        <taxon>Bacteroidota</taxon>
        <taxon>Sphingobacteriia</taxon>
        <taxon>Sphingobacteriales</taxon>
        <taxon>Sphingobacteriaceae</taxon>
        <taxon>Sphingobacterium</taxon>
    </lineage>
</organism>
<name>A0ABY7WN01_9SPHI</name>
<evidence type="ECO:0000313" key="1">
    <source>
        <dbReference type="EMBL" id="WDF68714.1"/>
    </source>
</evidence>
<gene>
    <name evidence="1" type="ORF">PQ465_20765</name>
</gene>
<reference evidence="1 2" key="1">
    <citation type="submission" date="2023-02" db="EMBL/GenBank/DDBJ databases">
        <title>Genome sequence of Sphingobacterium sp. KACC 22765.</title>
        <authorList>
            <person name="Kim S."/>
            <person name="Heo J."/>
            <person name="Kwon S.-W."/>
        </authorList>
    </citation>
    <scope>NUCLEOTIDE SEQUENCE [LARGE SCALE GENOMIC DNA]</scope>
    <source>
        <strain evidence="1 2">KACC 22765</strain>
    </source>
</reference>